<evidence type="ECO:0000313" key="10">
    <source>
        <dbReference type="EMBL" id="TQM09224.1"/>
    </source>
</evidence>
<feature type="transmembrane region" description="Helical" evidence="8">
    <location>
        <begin position="177"/>
        <end position="196"/>
    </location>
</feature>
<dbReference type="CDD" id="cd17321">
    <property type="entry name" value="MFS_MMR_MDR_like"/>
    <property type="match status" value="1"/>
</dbReference>
<dbReference type="RefSeq" id="WP_142057264.1">
    <property type="nucleotide sequence ID" value="NZ_VFPA01000003.1"/>
</dbReference>
<dbReference type="Pfam" id="PF07690">
    <property type="entry name" value="MFS_1"/>
    <property type="match status" value="1"/>
</dbReference>
<feature type="transmembrane region" description="Helical" evidence="8">
    <location>
        <begin position="84"/>
        <end position="103"/>
    </location>
</feature>
<dbReference type="SUPFAM" id="SSF103473">
    <property type="entry name" value="MFS general substrate transporter"/>
    <property type="match status" value="1"/>
</dbReference>
<dbReference type="EMBL" id="VFPA01000003">
    <property type="protein sequence ID" value="TQM09224.1"/>
    <property type="molecule type" value="Genomic_DNA"/>
</dbReference>
<protein>
    <submittedName>
        <fullName evidence="10">DHA2 family lincomycin resistance protein-like MFS transporter</fullName>
    </submittedName>
</protein>
<keyword evidence="6 8" id="KW-0472">Membrane</keyword>
<dbReference type="InterPro" id="IPR036259">
    <property type="entry name" value="MFS_trans_sf"/>
</dbReference>
<organism evidence="10 11">
    <name type="scientific">Pseudonocardia kunmingensis</name>
    <dbReference type="NCBI Taxonomy" id="630975"/>
    <lineage>
        <taxon>Bacteria</taxon>
        <taxon>Bacillati</taxon>
        <taxon>Actinomycetota</taxon>
        <taxon>Actinomycetes</taxon>
        <taxon>Pseudonocardiales</taxon>
        <taxon>Pseudonocardiaceae</taxon>
        <taxon>Pseudonocardia</taxon>
    </lineage>
</organism>
<feature type="transmembrane region" description="Helical" evidence="8">
    <location>
        <begin position="267"/>
        <end position="284"/>
    </location>
</feature>
<dbReference type="OrthoDB" id="4325372at2"/>
<feature type="transmembrane region" description="Helical" evidence="8">
    <location>
        <begin position="49"/>
        <end position="72"/>
    </location>
</feature>
<evidence type="ECO:0000256" key="1">
    <source>
        <dbReference type="ARBA" id="ARBA00004651"/>
    </source>
</evidence>
<keyword evidence="11" id="KW-1185">Reference proteome</keyword>
<dbReference type="AlphaFoldDB" id="A0A543DIR7"/>
<evidence type="ECO:0000256" key="6">
    <source>
        <dbReference type="ARBA" id="ARBA00023136"/>
    </source>
</evidence>
<dbReference type="Proteomes" id="UP000315677">
    <property type="component" value="Unassembled WGS sequence"/>
</dbReference>
<feature type="transmembrane region" description="Helical" evidence="8">
    <location>
        <begin position="202"/>
        <end position="223"/>
    </location>
</feature>
<feature type="transmembrane region" description="Helical" evidence="8">
    <location>
        <begin position="235"/>
        <end position="255"/>
    </location>
</feature>
<feature type="transmembrane region" description="Helical" evidence="8">
    <location>
        <begin position="470"/>
        <end position="490"/>
    </location>
</feature>
<dbReference type="PRINTS" id="PR01036">
    <property type="entry name" value="TCRTETB"/>
</dbReference>
<proteinExistence type="predicted"/>
<evidence type="ECO:0000259" key="9">
    <source>
        <dbReference type="PROSITE" id="PS50850"/>
    </source>
</evidence>
<keyword evidence="4 8" id="KW-0812">Transmembrane</keyword>
<reference evidence="10 11" key="1">
    <citation type="submission" date="2019-06" db="EMBL/GenBank/DDBJ databases">
        <title>Sequencing the genomes of 1000 actinobacteria strains.</title>
        <authorList>
            <person name="Klenk H.-P."/>
        </authorList>
    </citation>
    <scope>NUCLEOTIDE SEQUENCE [LARGE SCALE GENOMIC DNA]</scope>
    <source>
        <strain evidence="10 11">DSM 45301</strain>
    </source>
</reference>
<feature type="domain" description="Major facilitator superfamily (MFS) profile" evidence="9">
    <location>
        <begin position="49"/>
        <end position="496"/>
    </location>
</feature>
<dbReference type="Gene3D" id="1.20.1720.10">
    <property type="entry name" value="Multidrug resistance protein D"/>
    <property type="match status" value="1"/>
</dbReference>
<sequence length="496" mass="50673">MPVIAELSAGHVSPTHSRAPCAPSLENPVHSHDPVRSPLPADGRRRWQALAFLSLLQLLIAVDVTVVTIALPSIGADLDAPVSSLTWVVTGYTVVGGGLLLLGGRLCDLLGRRRMFLVGAGLFGVASLAAGLATDLTTLVLARFAQGAGEAIASPAAMSLIALLFPGARERARALSVWGAISSSGLVVGVLLSGVITELLHWRAIFLVNPPLVLLVLVATPLLLRRDAPTARVRLDLPGAALLTVAPLALVFGIVRAGERSWTDPTATGSILLALVAFGAFLLVEARTRRPLVDLRFFRHRVRSAANVATALLSAALSTTFFLSTLYLQDVLGFDPLAAALAFLPFCLALLLAVTQVARLVGALGTTRTALLGLATTAAGVAWLARLPVAGDLWVDLLPGMVAVAVGMAVGLIALQNAALTDVTDGDAGVASGVQRCVDQLGGATGLALLVGIASAASPDAGTAAQVAGFRTAFQLALGGLALAAVAVAVGGRRAT</sequence>
<dbReference type="GO" id="GO:0022857">
    <property type="term" value="F:transmembrane transporter activity"/>
    <property type="evidence" value="ECO:0007669"/>
    <property type="project" value="InterPro"/>
</dbReference>
<accession>A0A543DIR7</accession>
<feature type="transmembrane region" description="Helical" evidence="8">
    <location>
        <begin position="145"/>
        <end position="165"/>
    </location>
</feature>
<evidence type="ECO:0000256" key="3">
    <source>
        <dbReference type="ARBA" id="ARBA00022475"/>
    </source>
</evidence>
<feature type="transmembrane region" description="Helical" evidence="8">
    <location>
        <begin position="115"/>
        <end position="133"/>
    </location>
</feature>
<comment type="subcellular location">
    <subcellularLocation>
        <location evidence="1">Cell membrane</location>
        <topology evidence="1">Multi-pass membrane protein</topology>
    </subcellularLocation>
</comment>
<dbReference type="InterPro" id="IPR011701">
    <property type="entry name" value="MFS"/>
</dbReference>
<dbReference type="PANTHER" id="PTHR42718:SF46">
    <property type="entry name" value="BLR6921 PROTEIN"/>
    <property type="match status" value="1"/>
</dbReference>
<dbReference type="PANTHER" id="PTHR42718">
    <property type="entry name" value="MAJOR FACILITATOR SUPERFAMILY MULTIDRUG TRANSPORTER MFSC"/>
    <property type="match status" value="1"/>
</dbReference>
<feature type="transmembrane region" description="Helical" evidence="8">
    <location>
        <begin position="334"/>
        <end position="354"/>
    </location>
</feature>
<keyword evidence="2" id="KW-0813">Transport</keyword>
<dbReference type="GO" id="GO:0005886">
    <property type="term" value="C:plasma membrane"/>
    <property type="evidence" value="ECO:0007669"/>
    <property type="project" value="UniProtKB-SubCell"/>
</dbReference>
<comment type="caution">
    <text evidence="10">The sequence shown here is derived from an EMBL/GenBank/DDBJ whole genome shotgun (WGS) entry which is preliminary data.</text>
</comment>
<evidence type="ECO:0000256" key="2">
    <source>
        <dbReference type="ARBA" id="ARBA00022448"/>
    </source>
</evidence>
<feature type="transmembrane region" description="Helical" evidence="8">
    <location>
        <begin position="366"/>
        <end position="385"/>
    </location>
</feature>
<dbReference type="Gene3D" id="1.20.1250.20">
    <property type="entry name" value="MFS general substrate transporter like domains"/>
    <property type="match status" value="1"/>
</dbReference>
<evidence type="ECO:0000256" key="5">
    <source>
        <dbReference type="ARBA" id="ARBA00022989"/>
    </source>
</evidence>
<evidence type="ECO:0000256" key="8">
    <source>
        <dbReference type="SAM" id="Phobius"/>
    </source>
</evidence>
<feature type="transmembrane region" description="Helical" evidence="8">
    <location>
        <begin position="397"/>
        <end position="420"/>
    </location>
</feature>
<dbReference type="PROSITE" id="PS50850">
    <property type="entry name" value="MFS"/>
    <property type="match status" value="1"/>
</dbReference>
<dbReference type="InterPro" id="IPR020846">
    <property type="entry name" value="MFS_dom"/>
</dbReference>
<gene>
    <name evidence="10" type="ORF">FB558_4974</name>
</gene>
<name>A0A543DIR7_9PSEU</name>
<evidence type="ECO:0000256" key="7">
    <source>
        <dbReference type="SAM" id="MobiDB-lite"/>
    </source>
</evidence>
<feature type="region of interest" description="Disordered" evidence="7">
    <location>
        <begin position="7"/>
        <end position="37"/>
    </location>
</feature>
<keyword evidence="3" id="KW-1003">Cell membrane</keyword>
<evidence type="ECO:0000313" key="11">
    <source>
        <dbReference type="Proteomes" id="UP000315677"/>
    </source>
</evidence>
<feature type="transmembrane region" description="Helical" evidence="8">
    <location>
        <begin position="441"/>
        <end position="458"/>
    </location>
</feature>
<feature type="transmembrane region" description="Helical" evidence="8">
    <location>
        <begin position="305"/>
        <end position="328"/>
    </location>
</feature>
<evidence type="ECO:0000256" key="4">
    <source>
        <dbReference type="ARBA" id="ARBA00022692"/>
    </source>
</evidence>
<keyword evidence="5 8" id="KW-1133">Transmembrane helix</keyword>